<dbReference type="GO" id="GO:0004252">
    <property type="term" value="F:serine-type endopeptidase activity"/>
    <property type="evidence" value="ECO:0007669"/>
    <property type="project" value="InterPro"/>
</dbReference>
<dbReference type="EC" id="3.4.21.107" evidence="4"/>
<evidence type="ECO:0000256" key="12">
    <source>
        <dbReference type="PIRSR" id="PIRSR611782-1"/>
    </source>
</evidence>
<comment type="subcellular location">
    <subcellularLocation>
        <location evidence="2">Cell envelope</location>
    </subcellularLocation>
</comment>
<evidence type="ECO:0000256" key="4">
    <source>
        <dbReference type="ARBA" id="ARBA00013035"/>
    </source>
</evidence>
<dbReference type="InterPro" id="IPR011782">
    <property type="entry name" value="Pept_S1C_Do"/>
</dbReference>
<dbReference type="PANTHER" id="PTHR22939">
    <property type="entry name" value="SERINE PROTEASE FAMILY S1C HTRA-RELATED"/>
    <property type="match status" value="1"/>
</dbReference>
<dbReference type="AlphaFoldDB" id="U4JU82"/>
<dbReference type="SUPFAM" id="SSF50156">
    <property type="entry name" value="PDZ domain-like"/>
    <property type="match status" value="2"/>
</dbReference>
<evidence type="ECO:0000256" key="6">
    <source>
        <dbReference type="ARBA" id="ARBA00022729"/>
    </source>
</evidence>
<dbReference type="Pfam" id="PF13365">
    <property type="entry name" value="Trypsin_2"/>
    <property type="match status" value="1"/>
</dbReference>
<dbReference type="Proteomes" id="UP000016895">
    <property type="component" value="Chromosome 1"/>
</dbReference>
<dbReference type="GO" id="GO:0051603">
    <property type="term" value="P:proteolysis involved in protein catabolic process"/>
    <property type="evidence" value="ECO:0007669"/>
    <property type="project" value="UniProtKB-ARBA"/>
</dbReference>
<dbReference type="InterPro" id="IPR001940">
    <property type="entry name" value="Peptidase_S1C"/>
</dbReference>
<proteinExistence type="inferred from homology"/>
<evidence type="ECO:0000259" key="15">
    <source>
        <dbReference type="PROSITE" id="PS50106"/>
    </source>
</evidence>
<dbReference type="FunFam" id="2.30.42.10:FF:000050">
    <property type="entry name" value="Periplasmic serine endoprotease DegP-like"/>
    <property type="match status" value="1"/>
</dbReference>
<dbReference type="FunFam" id="2.40.10.10:FF:000001">
    <property type="entry name" value="Periplasmic serine protease DegS"/>
    <property type="match status" value="1"/>
</dbReference>
<dbReference type="FunFam" id="2.30.42.10:FF:000037">
    <property type="entry name" value="Periplasmic serine endoprotease DegP-like"/>
    <property type="match status" value="1"/>
</dbReference>
<evidence type="ECO:0000256" key="10">
    <source>
        <dbReference type="ARBA" id="ARBA00023016"/>
    </source>
</evidence>
<feature type="active site" description="Charge relay system" evidence="12">
    <location>
        <position position="110"/>
    </location>
</feature>
<evidence type="ECO:0000256" key="7">
    <source>
        <dbReference type="ARBA" id="ARBA00022737"/>
    </source>
</evidence>
<sequence length="456" mass="47863">MMKKPLLVLSALTLSLSSIIAPLPATAALPAAVSGEQLPSLAPMLEKVTPAVVSIAVEGKQVATQRVPEAFRFFFGPDFPAEQVQERPFRGLGSGVVIDAGKGHIVTNYHVIKGADEIRVQLHDGREYDAELIGGDEMSDVALLKLEKAESLTEIAIADSDKLRVGDFTVAIGNPFGLGQTVTSGIVSALGRSGLNVQNFENFIQTDAAINSGNSGGALVNLNGELIGINTAILGPNGGNVGIGFAIPSNMMKNLTGQILEFGEVKRGLLGVQGSEITSELAEALGYESIKGAFVSQVVPDSAADEAGLQAGDIIVSLNGKSISTFSELRAKIATLGAGREITIGVIRDGKNKTFDATLQEAGDTKTRADKLHEGLTGAELSNTDASDDLQGVKVTKVEKGSPADAYQLKEGDIIIGVNRTRVKNLGQLRTILEDNPSVLALNIQRGDRTLYLVVR</sequence>
<dbReference type="Gene3D" id="2.40.10.120">
    <property type="match status" value="1"/>
</dbReference>
<dbReference type="PRINTS" id="PR00834">
    <property type="entry name" value="PROTEASES2C"/>
</dbReference>
<dbReference type="FunFam" id="2.40.10.120:FF:000001">
    <property type="entry name" value="Periplasmic serine endoprotease DegP-like"/>
    <property type="match status" value="1"/>
</dbReference>
<keyword evidence="17" id="KW-1185">Reference proteome</keyword>
<feature type="signal peptide" evidence="14">
    <location>
        <begin position="1"/>
        <end position="27"/>
    </location>
</feature>
<dbReference type="NCBIfam" id="TIGR02037">
    <property type="entry name" value="degP_htrA_DO"/>
    <property type="match status" value="1"/>
</dbReference>
<dbReference type="PROSITE" id="PS50106">
    <property type="entry name" value="PDZ"/>
    <property type="match status" value="2"/>
</dbReference>
<dbReference type="Pfam" id="PF00595">
    <property type="entry name" value="PDZ"/>
    <property type="match status" value="2"/>
</dbReference>
<keyword evidence="6 14" id="KW-0732">Signal</keyword>
<comment type="similarity">
    <text evidence="3">Belongs to the peptidase S1C family.</text>
</comment>
<protein>
    <recommendedName>
        <fullName evidence="4">peptidase Do</fullName>
        <ecNumber evidence="4">3.4.21.107</ecNumber>
    </recommendedName>
    <alternativeName>
        <fullName evidence="11">Protease Do</fullName>
    </alternativeName>
</protein>
<dbReference type="PATRIC" id="fig|1260221.3.peg.189"/>
<feature type="domain" description="PDZ" evidence="15">
    <location>
        <begin position="259"/>
        <end position="350"/>
    </location>
</feature>
<evidence type="ECO:0000256" key="8">
    <source>
        <dbReference type="ARBA" id="ARBA00022801"/>
    </source>
</evidence>
<feature type="active site" description="Charge relay system" evidence="12">
    <location>
        <position position="140"/>
    </location>
</feature>
<feature type="binding site" evidence="13">
    <location>
        <begin position="270"/>
        <end position="274"/>
    </location>
    <ligand>
        <name>substrate</name>
    </ligand>
</feature>
<dbReference type="EMBL" id="FO203526">
    <property type="protein sequence ID" value="CCO56410.1"/>
    <property type="molecule type" value="Genomic_DNA"/>
</dbReference>
<keyword evidence="10" id="KW-0346">Stress response</keyword>
<evidence type="ECO:0000256" key="2">
    <source>
        <dbReference type="ARBA" id="ARBA00004196"/>
    </source>
</evidence>
<keyword evidence="7" id="KW-0677">Repeat</keyword>
<evidence type="ECO:0000256" key="5">
    <source>
        <dbReference type="ARBA" id="ARBA00022670"/>
    </source>
</evidence>
<name>U4JU82_9VIBR</name>
<evidence type="ECO:0000256" key="1">
    <source>
        <dbReference type="ARBA" id="ARBA00001772"/>
    </source>
</evidence>
<evidence type="ECO:0000313" key="16">
    <source>
        <dbReference type="EMBL" id="CCO56410.1"/>
    </source>
</evidence>
<gene>
    <name evidence="16" type="primary">degP</name>
    <name evidence="16" type="ORF">VIBNI_A0204</name>
</gene>
<dbReference type="eggNOG" id="COG0265">
    <property type="taxonomic scope" value="Bacteria"/>
</dbReference>
<evidence type="ECO:0000256" key="13">
    <source>
        <dbReference type="PIRSR" id="PIRSR611782-2"/>
    </source>
</evidence>
<evidence type="ECO:0000256" key="3">
    <source>
        <dbReference type="ARBA" id="ARBA00010541"/>
    </source>
</evidence>
<dbReference type="InterPro" id="IPR036034">
    <property type="entry name" value="PDZ_sf"/>
</dbReference>
<dbReference type="STRING" id="28173.VIBNI_A0204"/>
<dbReference type="InterPro" id="IPR009003">
    <property type="entry name" value="Peptidase_S1_PA"/>
</dbReference>
<dbReference type="CDD" id="cd23084">
    <property type="entry name" value="cpPDZ2_DegP-like"/>
    <property type="match status" value="1"/>
</dbReference>
<feature type="binding site" evidence="13">
    <location>
        <position position="140"/>
    </location>
    <ligand>
        <name>substrate</name>
    </ligand>
</feature>
<dbReference type="PANTHER" id="PTHR22939:SF129">
    <property type="entry name" value="SERINE PROTEASE HTRA2, MITOCHONDRIAL"/>
    <property type="match status" value="1"/>
</dbReference>
<dbReference type="InterPro" id="IPR001478">
    <property type="entry name" value="PDZ"/>
</dbReference>
<feature type="binding site" evidence="13">
    <location>
        <begin position="213"/>
        <end position="215"/>
    </location>
    <ligand>
        <name>substrate</name>
    </ligand>
</feature>
<organism evidence="16 17">
    <name type="scientific">Vibrio nigripulchritudo</name>
    <dbReference type="NCBI Taxonomy" id="28173"/>
    <lineage>
        <taxon>Bacteria</taxon>
        <taxon>Pseudomonadati</taxon>
        <taxon>Pseudomonadota</taxon>
        <taxon>Gammaproteobacteria</taxon>
        <taxon>Vibrionales</taxon>
        <taxon>Vibrionaceae</taxon>
        <taxon>Vibrio</taxon>
    </lineage>
</organism>
<keyword evidence="5 16" id="KW-0645">Protease</keyword>
<dbReference type="SMART" id="SM00228">
    <property type="entry name" value="PDZ"/>
    <property type="match status" value="2"/>
</dbReference>
<comment type="catalytic activity">
    <reaction evidence="1">
        <text>Acts on substrates that are at least partially unfolded. The cleavage site P1 residue is normally between a pair of hydrophobic residues, such as Val-|-Val.</text>
        <dbReference type="EC" id="3.4.21.107"/>
    </reaction>
</comment>
<dbReference type="SUPFAM" id="SSF50494">
    <property type="entry name" value="Trypsin-like serine proteases"/>
    <property type="match status" value="1"/>
</dbReference>
<evidence type="ECO:0000313" key="17">
    <source>
        <dbReference type="Proteomes" id="UP000016895"/>
    </source>
</evidence>
<evidence type="ECO:0000256" key="11">
    <source>
        <dbReference type="ARBA" id="ARBA00032850"/>
    </source>
</evidence>
<dbReference type="KEGG" id="vni:VIBNI_A0204"/>
<dbReference type="CDD" id="cd10839">
    <property type="entry name" value="cpPDZ1_DegP-like"/>
    <property type="match status" value="1"/>
</dbReference>
<feature type="binding site" evidence="13">
    <location>
        <position position="58"/>
    </location>
    <ligand>
        <name>substrate</name>
    </ligand>
</feature>
<reference evidence="16 17" key="1">
    <citation type="journal article" date="2013" name="ISME J.">
        <title>Comparative genomics of pathogenic lineages of Vibrio nigripulchritudo identifies virulence-associated traits.</title>
        <authorList>
            <person name="Goudenege D."/>
            <person name="Labreuche Y."/>
            <person name="Krin E."/>
            <person name="Ansquer D."/>
            <person name="Mangenot S."/>
            <person name="Calteau A."/>
            <person name="Medigue C."/>
            <person name="Mazel D."/>
            <person name="Polz M.F."/>
            <person name="Le Roux F."/>
        </authorList>
    </citation>
    <scope>NUCLEOTIDE SEQUENCE [LARGE SCALE GENOMIC DNA]</scope>
    <source>
        <strain evidence="17">SnF1</strain>
    </source>
</reference>
<evidence type="ECO:0000256" key="9">
    <source>
        <dbReference type="ARBA" id="ARBA00022825"/>
    </source>
</evidence>
<feature type="binding site" evidence="13">
    <location>
        <position position="110"/>
    </location>
    <ligand>
        <name>substrate</name>
    </ligand>
</feature>
<accession>U4JU82</accession>
<dbReference type="Gene3D" id="2.30.42.10">
    <property type="match status" value="2"/>
</dbReference>
<keyword evidence="9" id="KW-0720">Serine protease</keyword>
<feature type="active site" description="Charge relay system" evidence="12">
    <location>
        <position position="215"/>
    </location>
</feature>
<feature type="chain" id="PRO_5038520489" description="peptidase Do" evidence="14">
    <location>
        <begin position="28"/>
        <end position="456"/>
    </location>
</feature>
<keyword evidence="8 16" id="KW-0378">Hydrolase</keyword>
<feature type="domain" description="PDZ" evidence="15">
    <location>
        <begin position="366"/>
        <end position="448"/>
    </location>
</feature>
<evidence type="ECO:0000256" key="14">
    <source>
        <dbReference type="SAM" id="SignalP"/>
    </source>
</evidence>
<dbReference type="GO" id="GO:0030313">
    <property type="term" value="C:cell envelope"/>
    <property type="evidence" value="ECO:0007669"/>
    <property type="project" value="UniProtKB-SubCell"/>
</dbReference>